<organism evidence="4 5">
    <name type="scientific">Escherichia coli</name>
    <dbReference type="NCBI Taxonomy" id="562"/>
    <lineage>
        <taxon>Bacteria</taxon>
        <taxon>Pseudomonadati</taxon>
        <taxon>Pseudomonadota</taxon>
        <taxon>Gammaproteobacteria</taxon>
        <taxon>Enterobacterales</taxon>
        <taxon>Enterobacteriaceae</taxon>
        <taxon>Escherichia</taxon>
    </lineage>
</organism>
<evidence type="ECO:0000259" key="1">
    <source>
        <dbReference type="Pfam" id="PF21683"/>
    </source>
</evidence>
<gene>
    <name evidence="4" type="ORF">CV83915_00160</name>
</gene>
<dbReference type="Pfam" id="PF21929">
    <property type="entry name" value="GpP_4th"/>
    <property type="match status" value="1"/>
</dbReference>
<dbReference type="InterPro" id="IPR023399">
    <property type="entry name" value="Baseplate-like_2-layer_sand"/>
</dbReference>
<dbReference type="Gene3D" id="3.30.1920.10">
    <property type="entry name" value="Baseplate protein-like domains - 2 layer sandwich fold"/>
    <property type="match status" value="1"/>
</dbReference>
<dbReference type="Gene3D" id="3.55.50.10">
    <property type="entry name" value="Baseplate protein-like domains"/>
    <property type="match status" value="1"/>
</dbReference>
<feature type="domain" description="Baseplate hub protein gp44-like N-terminal" evidence="1">
    <location>
        <begin position="9"/>
        <end position="92"/>
    </location>
</feature>
<protein>
    <recommendedName>
        <fullName evidence="6">Phage tail protein</fullName>
    </recommendedName>
</protein>
<dbReference type="InterPro" id="IPR053982">
    <property type="entry name" value="Gp44/GpP-like_C"/>
</dbReference>
<evidence type="ECO:0000259" key="2">
    <source>
        <dbReference type="Pfam" id="PF21929"/>
    </source>
</evidence>
<dbReference type="EMBL" id="CP024978">
    <property type="protein sequence ID" value="ATZ30539.1"/>
    <property type="molecule type" value="Genomic_DNA"/>
</dbReference>
<dbReference type="SUPFAM" id="SSF69279">
    <property type="entry name" value="Phage tail proteins"/>
    <property type="match status" value="2"/>
</dbReference>
<dbReference type="Proteomes" id="UP000236551">
    <property type="component" value="Chromosome"/>
</dbReference>
<dbReference type="Pfam" id="PF22255">
    <property type="entry name" value="Gp44-like_2nd"/>
    <property type="match status" value="1"/>
</dbReference>
<dbReference type="Pfam" id="PF21683">
    <property type="entry name" value="GpP-like_1st"/>
    <property type="match status" value="1"/>
</dbReference>
<evidence type="ECO:0008006" key="6">
    <source>
        <dbReference type="Google" id="ProtNLM"/>
    </source>
</evidence>
<proteinExistence type="predicted"/>
<dbReference type="Gene3D" id="2.30.300.10">
    <property type="entry name" value="Baseplate protein-like domain - beta roll fold"/>
    <property type="match status" value="1"/>
</dbReference>
<sequence>MSTTTDDTLTLKVNNTVMSGWSHIRVTRGIERLPSDFELSLTDWYPQEGFQLAPPGSNCTISIGDDRVMTGYVDQWVNTLTPQSHDIRVTGRGMCQDLVDCAAWWENNMIKGGDALAIIRKLASVYGITVTTDIDSFTTVPDFVINWGESSQQIIDRICRYEGLLYYDLPDGSLFLTRAGTASAASGVTQGVNLQKAEYTRSMNERFSEYTGLSVSVNSLSELSPASGYDSVLLATARDPEAAGMRTRRHVTIVESTLMTTGCAQQAVNWEMNRRYGRSMAVNVTVDSWRDSAGTLWQPNTFVPVSIPALGANSLNWLVSEVTFSRDDETGTTASLVLMPPEAFSVQPYRFYSGVAGRDVSS</sequence>
<evidence type="ECO:0000313" key="4">
    <source>
        <dbReference type="EMBL" id="ATZ30539.1"/>
    </source>
</evidence>
<dbReference type="PIRSF" id="PIRSF004440">
    <property type="entry name" value="GpP"/>
    <property type="match status" value="1"/>
</dbReference>
<dbReference type="InterPro" id="IPR053981">
    <property type="entry name" value="Gp44/GpP-like_2nd"/>
</dbReference>
<dbReference type="InterPro" id="IPR026276">
    <property type="entry name" value="Baseplate_GpP"/>
</dbReference>
<dbReference type="InterPro" id="IPR049354">
    <property type="entry name" value="GpP-like_N"/>
</dbReference>
<feature type="domain" description="Baseplate hub protein gp44/GpP-like second" evidence="3">
    <location>
        <begin position="95"/>
        <end position="178"/>
    </location>
</feature>
<dbReference type="AlphaFoldDB" id="A0A2H4TLZ9"/>
<evidence type="ECO:0000259" key="3">
    <source>
        <dbReference type="Pfam" id="PF22255"/>
    </source>
</evidence>
<feature type="domain" description="Baseplate hub protein gp44/GpP-like C-terminal" evidence="2">
    <location>
        <begin position="260"/>
        <end position="345"/>
    </location>
</feature>
<accession>A0A2H4TLZ9</accession>
<reference evidence="4 5" key="1">
    <citation type="submission" date="2017-11" db="EMBL/GenBank/DDBJ databases">
        <title>Escherichia coli CV839-15 Genome sequencing and assembly.</title>
        <authorList>
            <person name="Li Z."/>
            <person name="Song N."/>
            <person name="Li W."/>
            <person name="Philip H.R."/>
            <person name="Bu Z."/>
            <person name="Siguo L."/>
        </authorList>
    </citation>
    <scope>NUCLEOTIDE SEQUENCE [LARGE SCALE GENOMIC DNA]</scope>
    <source>
        <strain evidence="4 5">CV839-15</strain>
    </source>
</reference>
<dbReference type="RefSeq" id="WP_063079845.1">
    <property type="nucleotide sequence ID" value="NZ_JARLRI010000011.1"/>
</dbReference>
<name>A0A2H4TLZ9_ECOLX</name>
<evidence type="ECO:0000313" key="5">
    <source>
        <dbReference type="Proteomes" id="UP000236551"/>
    </source>
</evidence>